<name>X0VKI0_9ZZZZ</name>
<accession>X0VKI0</accession>
<comment type="caution">
    <text evidence="1">The sequence shown here is derived from an EMBL/GenBank/DDBJ whole genome shotgun (WGS) entry which is preliminary data.</text>
</comment>
<protein>
    <submittedName>
        <fullName evidence="1">Uncharacterized protein</fullName>
    </submittedName>
</protein>
<reference evidence="1" key="1">
    <citation type="journal article" date="2014" name="Front. Microbiol.">
        <title>High frequency of phylogenetically diverse reductive dehalogenase-homologous genes in deep subseafloor sedimentary metagenomes.</title>
        <authorList>
            <person name="Kawai M."/>
            <person name="Futagami T."/>
            <person name="Toyoda A."/>
            <person name="Takaki Y."/>
            <person name="Nishi S."/>
            <person name="Hori S."/>
            <person name="Arai W."/>
            <person name="Tsubouchi T."/>
            <person name="Morono Y."/>
            <person name="Uchiyama I."/>
            <person name="Ito T."/>
            <person name="Fujiyama A."/>
            <person name="Inagaki F."/>
            <person name="Takami H."/>
        </authorList>
    </citation>
    <scope>NUCLEOTIDE SEQUENCE</scope>
    <source>
        <strain evidence="1">Expedition CK06-06</strain>
    </source>
</reference>
<sequence>MLQGVRFKQAMKLQEYNYGTGEVEPIDLSESEIRLRIYKPKHILELQAKNEQTGEVIKREIHLTDEQNKKLEELDTEEERRMFLSGLVREQGITDEIIEEIKQSTRRKKHNNPLGSTR</sequence>
<organism evidence="1">
    <name type="scientific">marine sediment metagenome</name>
    <dbReference type="NCBI Taxonomy" id="412755"/>
    <lineage>
        <taxon>unclassified sequences</taxon>
        <taxon>metagenomes</taxon>
        <taxon>ecological metagenomes</taxon>
    </lineage>
</organism>
<evidence type="ECO:0000313" key="1">
    <source>
        <dbReference type="EMBL" id="GAG01056.1"/>
    </source>
</evidence>
<dbReference type="AlphaFoldDB" id="X0VKI0"/>
<gene>
    <name evidence="1" type="ORF">S01H1_45546</name>
</gene>
<proteinExistence type="predicted"/>
<dbReference type="EMBL" id="BARS01029110">
    <property type="protein sequence ID" value="GAG01056.1"/>
    <property type="molecule type" value="Genomic_DNA"/>
</dbReference>